<proteinExistence type="predicted"/>
<comment type="caution">
    <text evidence="2">The sequence shown here is derived from an EMBL/GenBank/DDBJ whole genome shotgun (WGS) entry which is preliminary data.</text>
</comment>
<evidence type="ECO:0008006" key="4">
    <source>
        <dbReference type="Google" id="ProtNLM"/>
    </source>
</evidence>
<evidence type="ECO:0000313" key="2">
    <source>
        <dbReference type="EMBL" id="GAA2622459.1"/>
    </source>
</evidence>
<dbReference type="CDD" id="cd02440">
    <property type="entry name" value="AdoMet_MTases"/>
    <property type="match status" value="1"/>
</dbReference>
<keyword evidence="3" id="KW-1185">Reference proteome</keyword>
<protein>
    <recommendedName>
        <fullName evidence="4">Class I SAM-dependent methyltransferase</fullName>
    </recommendedName>
</protein>
<organism evidence="2 3">
    <name type="scientific">Streptomyces vastus</name>
    <dbReference type="NCBI Taxonomy" id="285451"/>
    <lineage>
        <taxon>Bacteria</taxon>
        <taxon>Bacillati</taxon>
        <taxon>Actinomycetota</taxon>
        <taxon>Actinomycetes</taxon>
        <taxon>Kitasatosporales</taxon>
        <taxon>Streptomycetaceae</taxon>
        <taxon>Streptomyces</taxon>
    </lineage>
</organism>
<dbReference type="PANTHER" id="PTHR43861">
    <property type="entry name" value="TRANS-ACONITATE 2-METHYLTRANSFERASE-RELATED"/>
    <property type="match status" value="1"/>
</dbReference>
<evidence type="ECO:0000313" key="3">
    <source>
        <dbReference type="Proteomes" id="UP001500151"/>
    </source>
</evidence>
<dbReference type="InterPro" id="IPR029063">
    <property type="entry name" value="SAM-dependent_MTases_sf"/>
</dbReference>
<dbReference type="RefSeq" id="WP_344387403.1">
    <property type="nucleotide sequence ID" value="NZ_BAAASJ010000007.1"/>
</dbReference>
<dbReference type="Gene3D" id="3.40.50.150">
    <property type="entry name" value="Vaccinia Virus protein VP39"/>
    <property type="match status" value="1"/>
</dbReference>
<gene>
    <name evidence="2" type="ORF">GCM10010307_07030</name>
</gene>
<accession>A0ABN3QC68</accession>
<keyword evidence="1" id="KW-0808">Transferase</keyword>
<name>A0ABN3QC68_9ACTN</name>
<evidence type="ECO:0000256" key="1">
    <source>
        <dbReference type="ARBA" id="ARBA00022679"/>
    </source>
</evidence>
<dbReference type="SUPFAM" id="SSF53335">
    <property type="entry name" value="S-adenosyl-L-methionine-dependent methyltransferases"/>
    <property type="match status" value="1"/>
</dbReference>
<reference evidence="2 3" key="1">
    <citation type="journal article" date="2019" name="Int. J. Syst. Evol. Microbiol.">
        <title>The Global Catalogue of Microorganisms (GCM) 10K type strain sequencing project: providing services to taxonomists for standard genome sequencing and annotation.</title>
        <authorList>
            <consortium name="The Broad Institute Genomics Platform"/>
            <consortium name="The Broad Institute Genome Sequencing Center for Infectious Disease"/>
            <person name="Wu L."/>
            <person name="Ma J."/>
        </authorList>
    </citation>
    <scope>NUCLEOTIDE SEQUENCE [LARGE SCALE GENOMIC DNA]</scope>
    <source>
        <strain evidence="2 3">JCM 4524</strain>
    </source>
</reference>
<dbReference type="PANTHER" id="PTHR43861:SF3">
    <property type="entry name" value="PUTATIVE (AFU_ORTHOLOGUE AFUA_2G14390)-RELATED"/>
    <property type="match status" value="1"/>
</dbReference>
<dbReference type="EMBL" id="BAAASJ010000007">
    <property type="protein sequence ID" value="GAA2622459.1"/>
    <property type="molecule type" value="Genomic_DNA"/>
</dbReference>
<sequence>MSLEQVAATIAAHPWVSEVRPNADGGLCIWPDPSLLAVEPEPGALLREYLENWGELYDLVYERGDGHHAENLDLSGWRASDSGQPFATSHMTEWIDRTVELILRGRPRHVLELGCGTGLLFHRLRGQVASYVGTDVSSFAVDRLRRAVKPNEALVRAAAHEAHTKVVQDALDSVAGPDGRPDCVVLNSLTQHFPHAAYFRKVLADAIDLVQPGGRVFVGDIRHAGLLDHYCRWLELSAEPGLEGDELDQRVRQRTDREEELLADPRLIADIAARAARPVRMSVHAKTLQADTELSRYRYDVVLHVDPSDPGPPVTALAWQDLPAHDPLAALPVNAREPLRVHGIPNRLLIPEAPGALTAVELRRAVSDADSSVHIDLHSPDQLVLAIPSPAGEFIPTESSTPISALAHEPMARYVNQRIREVVRGHLRRTVPEQARVNLTVATDAL</sequence>
<dbReference type="Proteomes" id="UP001500151">
    <property type="component" value="Unassembled WGS sequence"/>
</dbReference>
<dbReference type="Pfam" id="PF13489">
    <property type="entry name" value="Methyltransf_23"/>
    <property type="match status" value="1"/>
</dbReference>